<feature type="compositionally biased region" description="Low complexity" evidence="2">
    <location>
        <begin position="14"/>
        <end position="35"/>
    </location>
</feature>
<feature type="compositionally biased region" description="Low complexity" evidence="2">
    <location>
        <begin position="264"/>
        <end position="276"/>
    </location>
</feature>
<evidence type="ECO:0000313" key="6">
    <source>
        <dbReference type="EMBL" id="KAG2980369.1"/>
    </source>
</evidence>
<organism evidence="8 9">
    <name type="scientific">Phytophthora cactorum</name>
    <dbReference type="NCBI Taxonomy" id="29920"/>
    <lineage>
        <taxon>Eukaryota</taxon>
        <taxon>Sar</taxon>
        <taxon>Stramenopiles</taxon>
        <taxon>Oomycota</taxon>
        <taxon>Peronosporomycetes</taxon>
        <taxon>Peronosporales</taxon>
        <taxon>Peronosporaceae</taxon>
        <taxon>Phytophthora</taxon>
    </lineage>
</organism>
<dbReference type="EMBL" id="MJFZ01000305">
    <property type="protein sequence ID" value="RAW31802.1"/>
    <property type="molecule type" value="Genomic_DNA"/>
</dbReference>
<dbReference type="AlphaFoldDB" id="A0A329S8D0"/>
<feature type="compositionally biased region" description="Low complexity" evidence="2">
    <location>
        <begin position="49"/>
        <end position="69"/>
    </location>
</feature>
<dbReference type="OrthoDB" id="124714at2759"/>
<evidence type="ECO:0000313" key="3">
    <source>
        <dbReference type="EMBL" id="KAG2857795.1"/>
    </source>
</evidence>
<evidence type="ECO:0000313" key="4">
    <source>
        <dbReference type="EMBL" id="KAG2918010.1"/>
    </source>
</evidence>
<evidence type="ECO:0000313" key="5">
    <source>
        <dbReference type="EMBL" id="KAG2936556.1"/>
    </source>
</evidence>
<dbReference type="EMBL" id="RCMI01000315">
    <property type="protein sequence ID" value="KAG2918010.1"/>
    <property type="molecule type" value="Genomic_DNA"/>
</dbReference>
<dbReference type="EMBL" id="RCMG01000276">
    <property type="protein sequence ID" value="KAG2857795.1"/>
    <property type="molecule type" value="Genomic_DNA"/>
</dbReference>
<feature type="compositionally biased region" description="Polar residues" evidence="2">
    <location>
        <begin position="1"/>
        <end position="13"/>
    </location>
</feature>
<dbReference type="Proteomes" id="UP000736787">
    <property type="component" value="Unassembled WGS sequence"/>
</dbReference>
<evidence type="ECO:0000313" key="8">
    <source>
        <dbReference type="EMBL" id="RAW31802.1"/>
    </source>
</evidence>
<name>A0A329S8D0_9STRA</name>
<keyword evidence="9" id="KW-1185">Reference proteome</keyword>
<gene>
    <name evidence="8" type="ORF">PC110_g11847</name>
    <name evidence="3" type="ORF">PC113_g10366</name>
    <name evidence="4" type="ORF">PC115_g10586</name>
    <name evidence="5" type="ORF">PC117_g12009</name>
    <name evidence="6" type="ORF">PC118_g11229</name>
    <name evidence="7" type="ORF">PC129_g9243</name>
</gene>
<keyword evidence="1" id="KW-0175">Coiled coil</keyword>
<evidence type="ECO:0000256" key="1">
    <source>
        <dbReference type="SAM" id="Coils"/>
    </source>
</evidence>
<dbReference type="EMBL" id="RCML01000336">
    <property type="protein sequence ID" value="KAG2980369.1"/>
    <property type="molecule type" value="Genomic_DNA"/>
</dbReference>
<evidence type="ECO:0000256" key="2">
    <source>
        <dbReference type="SAM" id="MobiDB-lite"/>
    </source>
</evidence>
<dbReference type="VEuPathDB" id="FungiDB:PC110_g11847"/>
<dbReference type="Proteomes" id="UP000774804">
    <property type="component" value="Unassembled WGS sequence"/>
</dbReference>
<reference evidence="3" key="2">
    <citation type="submission" date="2018-10" db="EMBL/GenBank/DDBJ databases">
        <title>Effector identification in a new, highly contiguous assembly of the strawberry crown rot pathogen Phytophthora cactorum.</title>
        <authorList>
            <person name="Armitage A.D."/>
            <person name="Nellist C.F."/>
            <person name="Bates H."/>
            <person name="Vickerstaff R.J."/>
            <person name="Harrison R.J."/>
        </authorList>
    </citation>
    <scope>NUCLEOTIDE SEQUENCE</scope>
    <source>
        <strain evidence="3">15-7</strain>
        <strain evidence="4">4032</strain>
        <strain evidence="5">4040</strain>
        <strain evidence="6">P415</strain>
        <strain evidence="7">P421</strain>
    </source>
</reference>
<feature type="region of interest" description="Disordered" evidence="2">
    <location>
        <begin position="259"/>
        <end position="307"/>
    </location>
</feature>
<dbReference type="EMBL" id="RCMK01000322">
    <property type="protein sequence ID" value="KAG2936556.1"/>
    <property type="molecule type" value="Genomic_DNA"/>
</dbReference>
<dbReference type="Proteomes" id="UP000251314">
    <property type="component" value="Unassembled WGS sequence"/>
</dbReference>
<dbReference type="Proteomes" id="UP000697107">
    <property type="component" value="Unassembled WGS sequence"/>
</dbReference>
<reference evidence="8 9" key="1">
    <citation type="submission" date="2018-01" db="EMBL/GenBank/DDBJ databases">
        <title>Draft genome of the strawberry crown rot pathogen Phytophthora cactorum.</title>
        <authorList>
            <person name="Armitage A.D."/>
            <person name="Lysoe E."/>
            <person name="Nellist C.F."/>
            <person name="Harrison R.J."/>
            <person name="Brurberg M.B."/>
        </authorList>
    </citation>
    <scope>NUCLEOTIDE SEQUENCE [LARGE SCALE GENOMIC DNA]</scope>
    <source>
        <strain evidence="8 9">10300</strain>
    </source>
</reference>
<protein>
    <submittedName>
        <fullName evidence="8">Uncharacterized protein</fullName>
    </submittedName>
</protein>
<accession>A0A329S8D0</accession>
<feature type="region of interest" description="Disordered" evidence="2">
    <location>
        <begin position="1"/>
        <end position="69"/>
    </location>
</feature>
<feature type="coiled-coil region" evidence="1">
    <location>
        <begin position="105"/>
        <end position="136"/>
    </location>
</feature>
<dbReference type="EMBL" id="RCMV01000286">
    <property type="protein sequence ID" value="KAG3219979.1"/>
    <property type="molecule type" value="Genomic_DNA"/>
</dbReference>
<sequence>MNFKKPTTSTLGGLSSVERSFSSSSLLTSPSKQGSASPRIPQKSFGRQPARVAATPVSPVAAAPAAPVVARTDTSSSITLSLDDTEFAHGLQQEVMRDSPSIEDKVDHKQENTDLRAELEVLRQELQDLLEASSKNDEVWQRDNARLKEQLSAAIAREASQQELIRIRDDQLALCREELRELQEHQLNVEEERAAVTHPPAEDAGTSGLGRERELLKLVVQLVGAANVRTVLRENSNASPSQLRQALVRLRCSQCRLLSPSRAKSPSKSTGSGSSESLHKMLFGTSSQPPSPTAIRFNSMGPRSPHH</sequence>
<comment type="caution">
    <text evidence="8">The sequence shown here is derived from an EMBL/GenBank/DDBJ whole genome shotgun (WGS) entry which is preliminary data.</text>
</comment>
<evidence type="ECO:0000313" key="7">
    <source>
        <dbReference type="EMBL" id="KAG3219979.1"/>
    </source>
</evidence>
<evidence type="ECO:0000313" key="9">
    <source>
        <dbReference type="Proteomes" id="UP000251314"/>
    </source>
</evidence>
<dbReference type="Proteomes" id="UP000760860">
    <property type="component" value="Unassembled WGS sequence"/>
</dbReference>
<dbReference type="Proteomes" id="UP000735874">
    <property type="component" value="Unassembled WGS sequence"/>
</dbReference>
<proteinExistence type="predicted"/>